<accession>A0A369UP92</accession>
<organism evidence="2 3">
    <name type="scientific">Dyella tabacisoli</name>
    <dbReference type="NCBI Taxonomy" id="2282381"/>
    <lineage>
        <taxon>Bacteria</taxon>
        <taxon>Pseudomonadati</taxon>
        <taxon>Pseudomonadota</taxon>
        <taxon>Gammaproteobacteria</taxon>
        <taxon>Lysobacterales</taxon>
        <taxon>Rhodanobacteraceae</taxon>
        <taxon>Dyella</taxon>
    </lineage>
</organism>
<name>A0A369UP92_9GAMM</name>
<dbReference type="InterPro" id="IPR007466">
    <property type="entry name" value="Peptidyl-Arg-deiminase_porph"/>
</dbReference>
<sequence>MKLTRRKFIEASMTAGAFLLVAPLSGCGGDGGGGEDAAASGNTPVNPGVPTSVTLKVPSEGAEHAATWMAFGATVSAWGDDATMVAANRNGSTDLPLTRAMAREDLIRIAAQLSRFEWVNMLVDTSRSVNLNRGDQDLVDANAHVARMVAGVGEKNIIQFTSTPISALTTQSPYQTTANGVPGGRILVASPTTGPDAGKPLPAIRSDRVSFARQPINDLWVRDTAPVFAKGSDGRTYGINFNFNGWGQGFGPNNDGLAPSANNLNGLRQATGLASLFRYDTVKMGPFNTTNGLGGVEFQVIDGDMDVARSIIERTGAAPMSTWLTMEGGGVELSGNGLAIVAKSCVINNNRNPSKTVTEIEGEFNRLLGVRKVYWVPGVRGSEITDGHADFYMRFPAAEASAFATVILATWDGGKVNDNDRQPTSVDALNLSALLASLPGGASPQTTAQENLTYFGSAGPVVKVWQPMPAGVPTAVVTLGSLTINQIPISDLPALLRQRDQINIVLLPTPDLSKVKSTVNVRSTGINNALVTYRQSFEITFAAGYVGYYEANRCVVMSQFGDPTNDLLAFQIVQAIYPERYIIQITTDGIANGGGTIHCATQQQII</sequence>
<dbReference type="OrthoDB" id="9808013at2"/>
<dbReference type="GO" id="GO:0009446">
    <property type="term" value="P:putrescine biosynthetic process"/>
    <property type="evidence" value="ECO:0007669"/>
    <property type="project" value="InterPro"/>
</dbReference>
<dbReference type="InterPro" id="IPR006311">
    <property type="entry name" value="TAT_signal"/>
</dbReference>
<keyword evidence="1" id="KW-0378">Hydrolase</keyword>
<evidence type="ECO:0008006" key="4">
    <source>
        <dbReference type="Google" id="ProtNLM"/>
    </source>
</evidence>
<evidence type="ECO:0000256" key="1">
    <source>
        <dbReference type="ARBA" id="ARBA00022801"/>
    </source>
</evidence>
<dbReference type="Gene3D" id="3.75.10.10">
    <property type="entry name" value="L-arginine/glycine Amidinotransferase, Chain A"/>
    <property type="match status" value="3"/>
</dbReference>
<reference evidence="2 3" key="1">
    <citation type="submission" date="2018-07" db="EMBL/GenBank/DDBJ databases">
        <title>Dyella tabacisoli L4-6T, whole genome shotgun sequence.</title>
        <authorList>
            <person name="Zhou X.-K."/>
            <person name="Li W.-J."/>
            <person name="Duan Y.-Q."/>
        </authorList>
    </citation>
    <scope>NUCLEOTIDE SEQUENCE [LARGE SCALE GENOMIC DNA]</scope>
    <source>
        <strain evidence="2 3">L4-6</strain>
    </source>
</reference>
<proteinExistence type="predicted"/>
<evidence type="ECO:0000313" key="2">
    <source>
        <dbReference type="EMBL" id="RDD80149.1"/>
    </source>
</evidence>
<dbReference type="SUPFAM" id="SSF55909">
    <property type="entry name" value="Pentein"/>
    <property type="match status" value="2"/>
</dbReference>
<dbReference type="PANTHER" id="PTHR31377">
    <property type="entry name" value="AGMATINE DEIMINASE-RELATED"/>
    <property type="match status" value="1"/>
</dbReference>
<dbReference type="Proteomes" id="UP000253782">
    <property type="component" value="Unassembled WGS sequence"/>
</dbReference>
<dbReference type="GO" id="GO:0047632">
    <property type="term" value="F:agmatine deiminase activity"/>
    <property type="evidence" value="ECO:0007669"/>
    <property type="project" value="TreeGrafter"/>
</dbReference>
<gene>
    <name evidence="2" type="ORF">DVJ77_18570</name>
</gene>
<dbReference type="RefSeq" id="WP_114847027.1">
    <property type="nucleotide sequence ID" value="NZ_JBHSPE010000010.1"/>
</dbReference>
<dbReference type="Pfam" id="PF04371">
    <property type="entry name" value="PAD_porph"/>
    <property type="match status" value="2"/>
</dbReference>
<evidence type="ECO:0000313" key="3">
    <source>
        <dbReference type="Proteomes" id="UP000253782"/>
    </source>
</evidence>
<dbReference type="PROSITE" id="PS51318">
    <property type="entry name" value="TAT"/>
    <property type="match status" value="1"/>
</dbReference>
<comment type="caution">
    <text evidence="2">The sequence shown here is derived from an EMBL/GenBank/DDBJ whole genome shotgun (WGS) entry which is preliminary data.</text>
</comment>
<keyword evidence="3" id="KW-1185">Reference proteome</keyword>
<dbReference type="EMBL" id="QQAH01000020">
    <property type="protein sequence ID" value="RDD80149.1"/>
    <property type="molecule type" value="Genomic_DNA"/>
</dbReference>
<dbReference type="GO" id="GO:0004668">
    <property type="term" value="F:protein-arginine deiminase activity"/>
    <property type="evidence" value="ECO:0007669"/>
    <property type="project" value="InterPro"/>
</dbReference>
<protein>
    <recommendedName>
        <fullName evidence="4">Agmatine deiminase family protein</fullName>
    </recommendedName>
</protein>
<dbReference type="AlphaFoldDB" id="A0A369UP92"/>
<dbReference type="PANTHER" id="PTHR31377:SF0">
    <property type="entry name" value="AGMATINE DEIMINASE-RELATED"/>
    <property type="match status" value="1"/>
</dbReference>